<dbReference type="Pfam" id="PF07660">
    <property type="entry name" value="STN"/>
    <property type="match status" value="1"/>
</dbReference>
<feature type="signal peptide" evidence="9">
    <location>
        <begin position="1"/>
        <end position="20"/>
    </location>
</feature>
<dbReference type="InterPro" id="IPR023996">
    <property type="entry name" value="TonB-dep_OMP_SusC/RagA"/>
</dbReference>
<dbReference type="InterPro" id="IPR037066">
    <property type="entry name" value="Plug_dom_sf"/>
</dbReference>
<feature type="region of interest" description="Disordered" evidence="8">
    <location>
        <begin position="300"/>
        <end position="322"/>
    </location>
</feature>
<dbReference type="Proteomes" id="UP000680038">
    <property type="component" value="Unassembled WGS sequence"/>
</dbReference>
<organism evidence="11 12">
    <name type="scientific">Dyadobacter helix</name>
    <dbReference type="NCBI Taxonomy" id="2822344"/>
    <lineage>
        <taxon>Bacteria</taxon>
        <taxon>Pseudomonadati</taxon>
        <taxon>Bacteroidota</taxon>
        <taxon>Cytophagia</taxon>
        <taxon>Cytophagales</taxon>
        <taxon>Spirosomataceae</taxon>
        <taxon>Dyadobacter</taxon>
    </lineage>
</organism>
<keyword evidence="12" id="KW-1185">Reference proteome</keyword>
<dbReference type="SUPFAM" id="SSF56935">
    <property type="entry name" value="Porins"/>
    <property type="match status" value="1"/>
</dbReference>
<dbReference type="SUPFAM" id="SSF49464">
    <property type="entry name" value="Carboxypeptidase regulatory domain-like"/>
    <property type="match status" value="1"/>
</dbReference>
<dbReference type="RefSeq" id="WP_215238562.1">
    <property type="nucleotide sequence ID" value="NZ_CAJRAF010000002.1"/>
</dbReference>
<evidence type="ECO:0000256" key="8">
    <source>
        <dbReference type="SAM" id="MobiDB-lite"/>
    </source>
</evidence>
<dbReference type="GO" id="GO:0009279">
    <property type="term" value="C:cell outer membrane"/>
    <property type="evidence" value="ECO:0007669"/>
    <property type="project" value="UniProtKB-SubCell"/>
</dbReference>
<keyword evidence="9" id="KW-0732">Signal</keyword>
<feature type="compositionally biased region" description="Gly residues" evidence="8">
    <location>
        <begin position="300"/>
        <end position="310"/>
    </location>
</feature>
<accession>A0A916JB19</accession>
<dbReference type="NCBIfam" id="TIGR04056">
    <property type="entry name" value="OMP_RagA_SusC"/>
    <property type="match status" value="1"/>
</dbReference>
<feature type="chain" id="PRO_5038100231" evidence="9">
    <location>
        <begin position="21"/>
        <end position="1139"/>
    </location>
</feature>
<protein>
    <submittedName>
        <fullName evidence="11">TonB-dependent receptor P3</fullName>
    </submittedName>
</protein>
<feature type="domain" description="Secretin/TonB short N-terminal" evidence="10">
    <location>
        <begin position="55"/>
        <end position="106"/>
    </location>
</feature>
<evidence type="ECO:0000256" key="6">
    <source>
        <dbReference type="ARBA" id="ARBA00023237"/>
    </source>
</evidence>
<dbReference type="InterPro" id="IPR023997">
    <property type="entry name" value="TonB-dep_OMP_SusC/RagA_CS"/>
</dbReference>
<dbReference type="Pfam" id="PF13715">
    <property type="entry name" value="CarbopepD_reg_2"/>
    <property type="match status" value="1"/>
</dbReference>
<evidence type="ECO:0000256" key="2">
    <source>
        <dbReference type="ARBA" id="ARBA00022448"/>
    </source>
</evidence>
<dbReference type="Gene3D" id="3.55.50.30">
    <property type="match status" value="1"/>
</dbReference>
<dbReference type="Gene3D" id="2.60.40.1120">
    <property type="entry name" value="Carboxypeptidase-like, regulatory domain"/>
    <property type="match status" value="1"/>
</dbReference>
<evidence type="ECO:0000313" key="11">
    <source>
        <dbReference type="EMBL" id="CAG4997873.1"/>
    </source>
</evidence>
<dbReference type="AlphaFoldDB" id="A0A916JB19"/>
<keyword evidence="3 7" id="KW-1134">Transmembrane beta strand</keyword>
<dbReference type="InterPro" id="IPR039426">
    <property type="entry name" value="TonB-dep_rcpt-like"/>
</dbReference>
<reference evidence="11" key="1">
    <citation type="submission" date="2021-04" db="EMBL/GenBank/DDBJ databases">
        <authorList>
            <person name="Rodrigo-Torres L."/>
            <person name="Arahal R. D."/>
            <person name="Lucena T."/>
        </authorList>
    </citation>
    <scope>NUCLEOTIDE SEQUENCE</scope>
    <source>
        <strain evidence="11">CECT 9275</strain>
    </source>
</reference>
<evidence type="ECO:0000256" key="4">
    <source>
        <dbReference type="ARBA" id="ARBA00022692"/>
    </source>
</evidence>
<dbReference type="NCBIfam" id="TIGR04057">
    <property type="entry name" value="SusC_RagA_signa"/>
    <property type="match status" value="1"/>
</dbReference>
<dbReference type="EMBL" id="CAJRAF010000002">
    <property type="protein sequence ID" value="CAG4997873.1"/>
    <property type="molecule type" value="Genomic_DNA"/>
</dbReference>
<keyword evidence="5 7" id="KW-0472">Membrane</keyword>
<dbReference type="SMART" id="SM00965">
    <property type="entry name" value="STN"/>
    <property type="match status" value="1"/>
</dbReference>
<evidence type="ECO:0000313" key="12">
    <source>
        <dbReference type="Proteomes" id="UP000680038"/>
    </source>
</evidence>
<name>A0A916JB19_9BACT</name>
<dbReference type="Gene3D" id="2.170.130.10">
    <property type="entry name" value="TonB-dependent receptor, plug domain"/>
    <property type="match status" value="1"/>
</dbReference>
<evidence type="ECO:0000256" key="7">
    <source>
        <dbReference type="PROSITE-ProRule" id="PRU01360"/>
    </source>
</evidence>
<proteinExistence type="inferred from homology"/>
<dbReference type="PROSITE" id="PS52016">
    <property type="entry name" value="TONB_DEPENDENT_REC_3"/>
    <property type="match status" value="1"/>
</dbReference>
<comment type="similarity">
    <text evidence="7">Belongs to the TonB-dependent receptor family.</text>
</comment>
<keyword evidence="6 7" id="KW-0998">Cell outer membrane</keyword>
<comment type="subcellular location">
    <subcellularLocation>
        <location evidence="1 7">Cell outer membrane</location>
        <topology evidence="1 7">Multi-pass membrane protein</topology>
    </subcellularLocation>
</comment>
<keyword evidence="4 7" id="KW-0812">Transmembrane</keyword>
<sequence>MKISFYQLVIAFLFATVSSAGTVGAQDILNQKVSLQVNNQDMKTVLTKLNKLTQIRFTYSSSLLKTTKKVSINVADQPLSDLLNDLFKPANISYKIEGKQVILLKASTVQPNVINQVIEPGASSTDRNITGKITDENGLGLPGVSVVLKGTKVGTSTNIDGNFELSIPDDNAVLTLSYVGYMAQEVTVGKRSVLEVSMKPDVRNLEMVVVTALGIKRDAKKLGYSTATVNTEEITTTRTTNLGNSLQGKVAGLNVSPPASGPGGSTKIRIRGQSSFGGNNSPLIIVNGIPINNTSISAGGSAGNGTGNPTGGSSDSGDGLQSINQDDIETMTVLKGAAAAALYGFRAKDGAIIITTKSGSKTTGIGVEINSNFQAQQALDYTDFQYEYGQGEFGKRPTSVAEAQSSGVFAFGEKMDGKLTPQFDGSMQPYSPHKDRIKKFYRTGTSFTNSVALSGGNEKGNFRLSFANTDANAIIPNSDYHKKIMNLGLNYKFTDKLSVQLNANYSNEYNHNPPQIGLQDMNANTTIYTMATSIDSDWLKNRKDANGNEMPLSRFTNRNNPYWVAYDRFENVRRDRIFGNTSVRYDFTKWLFVQGRVGQDYYTRPYNYNRPTGTRSIGAVTTGFNGYYYQDIATFRERNLDILIGANKTFGDFGIDINVGGNQMLQINDNVNTAVTNFYVRDLYTIGNGQVKNPGYSYSKKKVNSIYGSAEFSFRNFLFVNVTGRNDWFSTLNPESNSYLYPSVSGSFVFSQAFANVPNWLNYGKIRAAYAEVGGDTDPYSNNLYYAINANPFNGTALGNLPSAVSPNANLRPLKVKEVEVGLELKTFDSRLNLDMSLYRKNTVDEILNVDISNASGFSQTKVNVGKLQNRGIEFLFTIVPVKNENITWETGINGSYNISKVLELAAGQQRFDVGTGEFFGIVSHEVNMPLASLRGFDYKRDAQGRILTAGGLPQQGNLKTFGSAIPKWVGAWVNTINVKRIKISTQVDFKSGNTILSNSNLNFLREGLSKPSLVGREGGVLLDGVNADGSPNTTKVEAEQFYTSYRSTGLATPFVYNGSFIRWRTLSVGYDFSRFVRDRTFVKGITLSAMVYNVLLIKKHIDNLDPEAQVSASDNLQGIETHTLPTTRSFGLNLNIKL</sequence>
<comment type="caution">
    <text evidence="11">The sequence shown here is derived from an EMBL/GenBank/DDBJ whole genome shotgun (WGS) entry which is preliminary data.</text>
</comment>
<dbReference type="InterPro" id="IPR011662">
    <property type="entry name" value="Secretin/TonB_short_N"/>
</dbReference>
<evidence type="ECO:0000256" key="9">
    <source>
        <dbReference type="SAM" id="SignalP"/>
    </source>
</evidence>
<keyword evidence="11" id="KW-0675">Receptor</keyword>
<dbReference type="InterPro" id="IPR036942">
    <property type="entry name" value="Beta-barrel_TonB_sf"/>
</dbReference>
<evidence type="ECO:0000256" key="5">
    <source>
        <dbReference type="ARBA" id="ARBA00023136"/>
    </source>
</evidence>
<evidence type="ECO:0000256" key="3">
    <source>
        <dbReference type="ARBA" id="ARBA00022452"/>
    </source>
</evidence>
<dbReference type="Pfam" id="PF07715">
    <property type="entry name" value="Plug"/>
    <property type="match status" value="1"/>
</dbReference>
<evidence type="ECO:0000259" key="10">
    <source>
        <dbReference type="SMART" id="SM00965"/>
    </source>
</evidence>
<evidence type="ECO:0000256" key="1">
    <source>
        <dbReference type="ARBA" id="ARBA00004571"/>
    </source>
</evidence>
<dbReference type="InterPro" id="IPR012910">
    <property type="entry name" value="Plug_dom"/>
</dbReference>
<gene>
    <name evidence="11" type="ORF">DYBT9275_01870</name>
</gene>
<keyword evidence="2 7" id="KW-0813">Transport</keyword>
<dbReference type="InterPro" id="IPR008969">
    <property type="entry name" value="CarboxyPept-like_regulatory"/>
</dbReference>
<dbReference type="Gene3D" id="2.40.170.20">
    <property type="entry name" value="TonB-dependent receptor, beta-barrel domain"/>
    <property type="match status" value="1"/>
</dbReference>